<evidence type="ECO:0000259" key="1">
    <source>
        <dbReference type="Pfam" id="PF12146"/>
    </source>
</evidence>
<dbReference type="InterPro" id="IPR051044">
    <property type="entry name" value="MAG_DAG_Lipase"/>
</dbReference>
<dbReference type="SUPFAM" id="SSF53474">
    <property type="entry name" value="alpha/beta-Hydrolases"/>
    <property type="match status" value="1"/>
</dbReference>
<dbReference type="GO" id="GO:0016787">
    <property type="term" value="F:hydrolase activity"/>
    <property type="evidence" value="ECO:0007669"/>
    <property type="project" value="UniProtKB-KW"/>
</dbReference>
<dbReference type="AlphaFoldDB" id="A0A9D1MJI1"/>
<dbReference type="EMBL" id="DVNE01000034">
    <property type="protein sequence ID" value="HIU61693.1"/>
    <property type="molecule type" value="Genomic_DNA"/>
</dbReference>
<comment type="caution">
    <text evidence="2">The sequence shown here is derived from an EMBL/GenBank/DDBJ whole genome shotgun (WGS) entry which is preliminary data.</text>
</comment>
<sequence length="309" mass="33599">MEDIYYPSADGVHTIHACIWRPEGSVCGILQIIHGMEEYGARYSSFAEEAARRGFLVCAEDHLGHGQTAAKEERGHFPKDGAELVLSDIYALSLRVREYAPKVPFIIMGHSMGSFFCREYIARYGSQCAAAIIMGTGYKDGATLFFAKLLTKLVGAVKGRGYKSKLISSLAFGAYNKRFSPAETGYEWLSAEGGNVRKYVADELCGFGFTCGGYAGLFSIMSKACSSAAFRAVPKELPLLIVSGADDPVGDYGKGVKTVCNKYKKAGVKDVSLILYSGARHEILNDFCGAQACEDVLSFMQRHCKNAVE</sequence>
<protein>
    <submittedName>
        <fullName evidence="2">Alpha/beta fold hydrolase</fullName>
    </submittedName>
</protein>
<accession>A0A9D1MJI1</accession>
<dbReference type="Gene3D" id="3.40.50.1820">
    <property type="entry name" value="alpha/beta hydrolase"/>
    <property type="match status" value="1"/>
</dbReference>
<dbReference type="PANTHER" id="PTHR11614">
    <property type="entry name" value="PHOSPHOLIPASE-RELATED"/>
    <property type="match status" value="1"/>
</dbReference>
<proteinExistence type="predicted"/>
<organism evidence="2 3">
    <name type="scientific">Candidatus Coproplasma excrementigallinarum</name>
    <dbReference type="NCBI Taxonomy" id="2840747"/>
    <lineage>
        <taxon>Bacteria</taxon>
        <taxon>Bacillati</taxon>
        <taxon>Bacillota</taxon>
        <taxon>Clostridia</taxon>
        <taxon>Eubacteriales</taxon>
        <taxon>Candidatus Coproplasma</taxon>
    </lineage>
</organism>
<keyword evidence="2" id="KW-0378">Hydrolase</keyword>
<name>A0A9D1MJI1_9FIRM</name>
<evidence type="ECO:0000313" key="3">
    <source>
        <dbReference type="Proteomes" id="UP000824110"/>
    </source>
</evidence>
<dbReference type="InterPro" id="IPR022742">
    <property type="entry name" value="Hydrolase_4"/>
</dbReference>
<reference evidence="2" key="1">
    <citation type="submission" date="2020-10" db="EMBL/GenBank/DDBJ databases">
        <authorList>
            <person name="Gilroy R."/>
        </authorList>
    </citation>
    <scope>NUCLEOTIDE SEQUENCE</scope>
    <source>
        <strain evidence="2">CHK195-12923</strain>
    </source>
</reference>
<evidence type="ECO:0000313" key="2">
    <source>
        <dbReference type="EMBL" id="HIU61693.1"/>
    </source>
</evidence>
<dbReference type="InterPro" id="IPR029058">
    <property type="entry name" value="AB_hydrolase_fold"/>
</dbReference>
<dbReference type="Pfam" id="PF12146">
    <property type="entry name" value="Hydrolase_4"/>
    <property type="match status" value="1"/>
</dbReference>
<dbReference type="Proteomes" id="UP000824110">
    <property type="component" value="Unassembled WGS sequence"/>
</dbReference>
<feature type="domain" description="Serine aminopeptidase S33" evidence="1">
    <location>
        <begin position="26"/>
        <end position="286"/>
    </location>
</feature>
<reference evidence="2" key="2">
    <citation type="journal article" date="2021" name="PeerJ">
        <title>Extensive microbial diversity within the chicken gut microbiome revealed by metagenomics and culture.</title>
        <authorList>
            <person name="Gilroy R."/>
            <person name="Ravi A."/>
            <person name="Getino M."/>
            <person name="Pursley I."/>
            <person name="Horton D.L."/>
            <person name="Alikhan N.F."/>
            <person name="Baker D."/>
            <person name="Gharbi K."/>
            <person name="Hall N."/>
            <person name="Watson M."/>
            <person name="Adriaenssens E.M."/>
            <person name="Foster-Nyarko E."/>
            <person name="Jarju S."/>
            <person name="Secka A."/>
            <person name="Antonio M."/>
            <person name="Oren A."/>
            <person name="Chaudhuri R.R."/>
            <person name="La Ragione R."/>
            <person name="Hildebrand F."/>
            <person name="Pallen M.J."/>
        </authorList>
    </citation>
    <scope>NUCLEOTIDE SEQUENCE</scope>
    <source>
        <strain evidence="2">CHK195-12923</strain>
    </source>
</reference>
<gene>
    <name evidence="2" type="ORF">IAB69_03490</name>
</gene>